<dbReference type="RefSeq" id="WP_249770779.1">
    <property type="nucleotide sequence ID" value="NZ_CP097332.1"/>
</dbReference>
<evidence type="ECO:0000256" key="2">
    <source>
        <dbReference type="SAM" id="Phobius"/>
    </source>
</evidence>
<feature type="region of interest" description="Disordered" evidence="1">
    <location>
        <begin position="372"/>
        <end position="418"/>
    </location>
</feature>
<protein>
    <submittedName>
        <fullName evidence="3">DUF6350 family protein</fullName>
    </submittedName>
</protein>
<feature type="transmembrane region" description="Helical" evidence="2">
    <location>
        <begin position="307"/>
        <end position="329"/>
    </location>
</feature>
<name>A0ABY4QY86_9ACTN</name>
<reference evidence="3" key="2">
    <citation type="submission" date="2022-05" db="EMBL/GenBank/DDBJ databases">
        <authorList>
            <person name="Kim J.-S."/>
            <person name="Lee K."/>
            <person name="Suh M."/>
            <person name="Eom M."/>
            <person name="Kim J.-S."/>
            <person name="Kim D.-S."/>
            <person name="Ko S.-H."/>
            <person name="Shin Y."/>
            <person name="Lee J.-S."/>
        </authorList>
    </citation>
    <scope>NUCLEOTIDE SEQUENCE</scope>
    <source>
        <strain evidence="3">N237</strain>
    </source>
</reference>
<dbReference type="Pfam" id="PF19877">
    <property type="entry name" value="DUF6350"/>
    <property type="match status" value="1"/>
</dbReference>
<feature type="transmembrane region" description="Helical" evidence="2">
    <location>
        <begin position="205"/>
        <end position="223"/>
    </location>
</feature>
<feature type="transmembrane region" description="Helical" evidence="2">
    <location>
        <begin position="271"/>
        <end position="295"/>
    </location>
</feature>
<feature type="transmembrane region" description="Helical" evidence="2">
    <location>
        <begin position="75"/>
        <end position="94"/>
    </location>
</feature>
<proteinExistence type="predicted"/>
<sequence length="418" mass="41347">MTRPDPDYPPGWLTRFRRGVVAGVALFLLAVLLTAIPTFLAWFAPGADSTAASSALKAAAILTISGNHGGLVLEGVHVSLTPLLVTGLLGWLVGWHARRPETVDGFIGLVLGYSAATAVAADWAVLGQSRAPLVASLIAALGFSAGVGSAARYGPLVWSRLDARVRAVLRAGAAAAGTYFALGAALVAVSLVAHLHEATTVQGRLAVGVGGLPIALLGVGAAPNLVLGGVGFLAGPGFAVGSHTAVSPFGASHGKLPLFPALAAVPLGRPALAVGVGLMILTALAAGALAVRALGRAGSLTAQLLDVLLASVTCGAIVALASALATGGLGSGALQHIGTVWWLLGASVAGLVLASGGAIATLLQLVHRRGAGDRRDGDSAQTERSGDDGGLTERPGAGAEDAMVGTGTGRVRGLRETG</sequence>
<keyword evidence="2" id="KW-0472">Membrane</keyword>
<organism evidence="3 4">
    <name type="scientific">Jatrophihabitans telluris</name>
    <dbReference type="NCBI Taxonomy" id="2038343"/>
    <lineage>
        <taxon>Bacteria</taxon>
        <taxon>Bacillati</taxon>
        <taxon>Actinomycetota</taxon>
        <taxon>Actinomycetes</taxon>
        <taxon>Jatrophihabitantales</taxon>
        <taxon>Jatrophihabitantaceae</taxon>
        <taxon>Jatrophihabitans</taxon>
    </lineage>
</organism>
<feature type="transmembrane region" description="Helical" evidence="2">
    <location>
        <begin position="167"/>
        <end position="193"/>
    </location>
</feature>
<dbReference type="Proteomes" id="UP001056336">
    <property type="component" value="Chromosome"/>
</dbReference>
<feature type="transmembrane region" description="Helical" evidence="2">
    <location>
        <begin position="132"/>
        <end position="155"/>
    </location>
</feature>
<accession>A0ABY4QY86</accession>
<evidence type="ECO:0000313" key="3">
    <source>
        <dbReference type="EMBL" id="UQX87849.1"/>
    </source>
</evidence>
<feature type="transmembrane region" description="Helical" evidence="2">
    <location>
        <begin position="341"/>
        <end position="366"/>
    </location>
</feature>
<keyword evidence="2" id="KW-0812">Transmembrane</keyword>
<evidence type="ECO:0000256" key="1">
    <source>
        <dbReference type="SAM" id="MobiDB-lite"/>
    </source>
</evidence>
<dbReference type="EMBL" id="CP097332">
    <property type="protein sequence ID" value="UQX87849.1"/>
    <property type="molecule type" value="Genomic_DNA"/>
</dbReference>
<keyword evidence="4" id="KW-1185">Reference proteome</keyword>
<feature type="transmembrane region" description="Helical" evidence="2">
    <location>
        <begin position="106"/>
        <end position="126"/>
    </location>
</feature>
<reference evidence="3" key="1">
    <citation type="journal article" date="2018" name="Int. J. Syst. Evol. Microbiol.">
        <title>Jatrophihabitans telluris sp. nov., isolated from sediment soil of lava forest wetlands and the emended description of the genus Jatrophihabitans.</title>
        <authorList>
            <person name="Lee K.C."/>
            <person name="Suh M.K."/>
            <person name="Eom M.K."/>
            <person name="Kim K.K."/>
            <person name="Kim J.S."/>
            <person name="Kim D.S."/>
            <person name="Ko S.H."/>
            <person name="Shin Y.K."/>
            <person name="Lee J.S."/>
        </authorList>
    </citation>
    <scope>NUCLEOTIDE SEQUENCE</scope>
    <source>
        <strain evidence="3">N237</strain>
    </source>
</reference>
<feature type="transmembrane region" description="Helical" evidence="2">
    <location>
        <begin position="20"/>
        <end position="44"/>
    </location>
</feature>
<gene>
    <name evidence="3" type="ORF">M6D93_16300</name>
</gene>
<evidence type="ECO:0000313" key="4">
    <source>
        <dbReference type="Proteomes" id="UP001056336"/>
    </source>
</evidence>
<dbReference type="InterPro" id="IPR045931">
    <property type="entry name" value="DUF6350"/>
</dbReference>
<keyword evidence="2" id="KW-1133">Transmembrane helix</keyword>